<dbReference type="PROSITE" id="PS01095">
    <property type="entry name" value="GH18_1"/>
    <property type="match status" value="1"/>
</dbReference>
<protein>
    <recommendedName>
        <fullName evidence="1">holo-[acyl-carrier-protein] synthase</fullName>
        <ecNumber evidence="1">2.7.8.7</ecNumber>
    </recommendedName>
</protein>
<accession>A0AAD7UES4</accession>
<keyword evidence="2" id="KW-0808">Transferase</keyword>
<dbReference type="InterPro" id="IPR001579">
    <property type="entry name" value="Glyco_hydro_18_chit_AS"/>
</dbReference>
<dbReference type="InterPro" id="IPR037143">
    <property type="entry name" value="4-PPantetheinyl_Trfase_dom_sf"/>
</dbReference>
<proteinExistence type="predicted"/>
<dbReference type="EMBL" id="JAQMWT010000362">
    <property type="protein sequence ID" value="KAJ8602998.1"/>
    <property type="molecule type" value="Genomic_DNA"/>
</dbReference>
<evidence type="ECO:0000256" key="1">
    <source>
        <dbReference type="ARBA" id="ARBA00013172"/>
    </source>
</evidence>
<dbReference type="EC" id="2.7.8.7" evidence="1"/>
<evidence type="ECO:0000313" key="6">
    <source>
        <dbReference type="EMBL" id="KAJ8602998.1"/>
    </source>
</evidence>
<organism evidence="6 7">
    <name type="scientific">Chrysophaeum taylorii</name>
    <dbReference type="NCBI Taxonomy" id="2483200"/>
    <lineage>
        <taxon>Eukaryota</taxon>
        <taxon>Sar</taxon>
        <taxon>Stramenopiles</taxon>
        <taxon>Ochrophyta</taxon>
        <taxon>Pelagophyceae</taxon>
        <taxon>Pelagomonadales</taxon>
        <taxon>Pelagomonadaceae</taxon>
        <taxon>Chrysophaeum</taxon>
    </lineage>
</organism>
<dbReference type="AlphaFoldDB" id="A0AAD7UES4"/>
<comment type="caution">
    <text evidence="6">The sequence shown here is derived from an EMBL/GenBank/DDBJ whole genome shotgun (WGS) entry which is preliminary data.</text>
</comment>
<keyword evidence="7" id="KW-1185">Reference proteome</keyword>
<evidence type="ECO:0000256" key="3">
    <source>
        <dbReference type="SAM" id="MobiDB-lite"/>
    </source>
</evidence>
<dbReference type="GO" id="GO:0004553">
    <property type="term" value="F:hydrolase activity, hydrolyzing O-glycosyl compounds"/>
    <property type="evidence" value="ECO:0007669"/>
    <property type="project" value="InterPro"/>
</dbReference>
<name>A0AAD7UES4_9STRA</name>
<dbReference type="PANTHER" id="PTHR12215:SF10">
    <property type="entry name" value="L-AMINOADIPATE-SEMIALDEHYDE DEHYDROGENASE-PHOSPHOPANTETHEINYL TRANSFERASE"/>
    <property type="match status" value="1"/>
</dbReference>
<evidence type="ECO:0000256" key="2">
    <source>
        <dbReference type="ARBA" id="ARBA00022679"/>
    </source>
</evidence>
<dbReference type="Gene3D" id="3.90.470.20">
    <property type="entry name" value="4'-phosphopantetheinyl transferase domain"/>
    <property type="match status" value="2"/>
</dbReference>
<feature type="domain" description="4'-phosphopantetheinyl transferase" evidence="4">
    <location>
        <begin position="281"/>
        <end position="367"/>
    </location>
</feature>
<reference evidence="6" key="1">
    <citation type="submission" date="2023-01" db="EMBL/GenBank/DDBJ databases">
        <title>Metagenome sequencing of chrysophaentin producing Chrysophaeum taylorii.</title>
        <authorList>
            <person name="Davison J."/>
            <person name="Bewley C."/>
        </authorList>
    </citation>
    <scope>NUCLEOTIDE SEQUENCE</scope>
    <source>
        <strain evidence="6">NIES-1699</strain>
    </source>
</reference>
<dbReference type="SUPFAM" id="SSF56214">
    <property type="entry name" value="4'-phosphopantetheinyl transferase"/>
    <property type="match status" value="2"/>
</dbReference>
<dbReference type="InterPro" id="IPR055066">
    <property type="entry name" value="AASDHPPT_N"/>
</dbReference>
<evidence type="ECO:0000259" key="4">
    <source>
        <dbReference type="Pfam" id="PF01648"/>
    </source>
</evidence>
<dbReference type="Proteomes" id="UP001230188">
    <property type="component" value="Unassembled WGS sequence"/>
</dbReference>
<feature type="region of interest" description="Disordered" evidence="3">
    <location>
        <begin position="448"/>
        <end position="527"/>
    </location>
</feature>
<evidence type="ECO:0000313" key="7">
    <source>
        <dbReference type="Proteomes" id="UP001230188"/>
    </source>
</evidence>
<gene>
    <name evidence="6" type="ORF">CTAYLR_001525</name>
</gene>
<dbReference type="InterPro" id="IPR050559">
    <property type="entry name" value="P-Pant_transferase_sf"/>
</dbReference>
<dbReference type="GO" id="GO:0008897">
    <property type="term" value="F:holo-[acyl-carrier-protein] synthase activity"/>
    <property type="evidence" value="ECO:0007669"/>
    <property type="project" value="UniProtKB-EC"/>
</dbReference>
<dbReference type="Pfam" id="PF01648">
    <property type="entry name" value="ACPS"/>
    <property type="match status" value="1"/>
</dbReference>
<sequence length="527" mass="58024">MSGALEVLDALDALDAKSFAVEVRVSVRKADPPRYVLTRAALVRRGPELSSSEVETVAEGSVVVQEGGSSSRAVSSCGTMRVKIVAPCVGWVSWKCVQPVDWRDSAKSGQTRWVVDLAAWRPSMGECGEEWAMLLGLIVEPHERRRVVAYHRWLDRARALASRLVARRCCQLALGLRADDVEIERTKGGKPYLSARAKLLCENARAPNFNFNVSHDGRYVVLASEPLCVCGVDVAAPERLRRCARPLDGKLRSSKDLVALDRACKECGGGHKEDDEIVESMLDALSVRERRWIDDAQGAAPRGQTRAERFRCVWSAKEAITKARGDGLACKFDGIDLDLEHASSRERRGFRARSIRLEGLRLKQWTLSGEVLDSGHVVAVARAPPADVVDAYGGFRSTLALRDVDDSAFCAPRGDFVFLDFKDLVPPEKADAYLRALAADKKRVKARKGQMRRVSRSESDLLETDEPKSRPPPPVITPLDDDGALCIEEEDLPPMPPHKCASGPILGVRPHPSILRSRSEPSFVVPK</sequence>
<dbReference type="InterPro" id="IPR008278">
    <property type="entry name" value="4-PPantetheinyl_Trfase_dom"/>
</dbReference>
<feature type="compositionally biased region" description="Acidic residues" evidence="3">
    <location>
        <begin position="479"/>
        <end position="492"/>
    </location>
</feature>
<feature type="compositionally biased region" description="Basic and acidic residues" evidence="3">
    <location>
        <begin position="455"/>
        <end position="469"/>
    </location>
</feature>
<dbReference type="GO" id="GO:0005829">
    <property type="term" value="C:cytosol"/>
    <property type="evidence" value="ECO:0007669"/>
    <property type="project" value="TreeGrafter"/>
</dbReference>
<dbReference type="GO" id="GO:0000287">
    <property type="term" value="F:magnesium ion binding"/>
    <property type="evidence" value="ECO:0007669"/>
    <property type="project" value="InterPro"/>
</dbReference>
<dbReference type="GO" id="GO:0005975">
    <property type="term" value="P:carbohydrate metabolic process"/>
    <property type="evidence" value="ECO:0007669"/>
    <property type="project" value="InterPro"/>
</dbReference>
<evidence type="ECO:0000259" key="5">
    <source>
        <dbReference type="Pfam" id="PF22624"/>
    </source>
</evidence>
<feature type="domain" description="4'-phosphopantetheinyl transferase N-terminal" evidence="5">
    <location>
        <begin position="119"/>
        <end position="226"/>
    </location>
</feature>
<dbReference type="GO" id="GO:0019878">
    <property type="term" value="P:lysine biosynthetic process via aminoadipic acid"/>
    <property type="evidence" value="ECO:0007669"/>
    <property type="project" value="TreeGrafter"/>
</dbReference>
<dbReference type="PANTHER" id="PTHR12215">
    <property type="entry name" value="PHOSPHOPANTETHEINE TRANSFERASE"/>
    <property type="match status" value="1"/>
</dbReference>
<dbReference type="Pfam" id="PF22624">
    <property type="entry name" value="AASDHPPT_N"/>
    <property type="match status" value="1"/>
</dbReference>